<evidence type="ECO:0000256" key="1">
    <source>
        <dbReference type="SAM" id="MobiDB-lite"/>
    </source>
</evidence>
<dbReference type="AlphaFoldDB" id="R7QKY2"/>
<feature type="compositionally biased region" description="Low complexity" evidence="1">
    <location>
        <begin position="72"/>
        <end position="87"/>
    </location>
</feature>
<dbReference type="KEGG" id="ccp:CHC_T00006158001"/>
<accession>R7QKY2</accession>
<dbReference type="Proteomes" id="UP000012073">
    <property type="component" value="Unassembled WGS sequence"/>
</dbReference>
<dbReference type="Gramene" id="CDF38423">
    <property type="protein sequence ID" value="CDF38423"/>
    <property type="gene ID" value="CHC_T00006158001"/>
</dbReference>
<dbReference type="OrthoDB" id="10513269at2759"/>
<proteinExistence type="predicted"/>
<feature type="region of interest" description="Disordered" evidence="1">
    <location>
        <begin position="50"/>
        <end position="87"/>
    </location>
</feature>
<keyword evidence="3" id="KW-1185">Reference proteome</keyword>
<feature type="compositionally biased region" description="Basic and acidic residues" evidence="1">
    <location>
        <begin position="15"/>
        <end position="31"/>
    </location>
</feature>
<dbReference type="RefSeq" id="XP_005718316.1">
    <property type="nucleotide sequence ID" value="XM_005718259.1"/>
</dbReference>
<gene>
    <name evidence="2" type="ORF">CHC_T00006158001</name>
</gene>
<dbReference type="EMBL" id="HG001932">
    <property type="protein sequence ID" value="CDF38423.1"/>
    <property type="molecule type" value="Genomic_DNA"/>
</dbReference>
<protein>
    <submittedName>
        <fullName evidence="2">Uncharacterized protein</fullName>
    </submittedName>
</protein>
<dbReference type="GeneID" id="17326032"/>
<evidence type="ECO:0000313" key="2">
    <source>
        <dbReference type="EMBL" id="CDF38423.1"/>
    </source>
</evidence>
<feature type="region of interest" description="Disordered" evidence="1">
    <location>
        <begin position="1"/>
        <end position="31"/>
    </location>
</feature>
<organism evidence="2 3">
    <name type="scientific">Chondrus crispus</name>
    <name type="common">Carrageen Irish moss</name>
    <name type="synonym">Polymorpha crispa</name>
    <dbReference type="NCBI Taxonomy" id="2769"/>
    <lineage>
        <taxon>Eukaryota</taxon>
        <taxon>Rhodophyta</taxon>
        <taxon>Florideophyceae</taxon>
        <taxon>Rhodymeniophycidae</taxon>
        <taxon>Gigartinales</taxon>
        <taxon>Gigartinaceae</taxon>
        <taxon>Chondrus</taxon>
    </lineage>
</organism>
<name>R7QKY2_CHOCR</name>
<reference evidence="3" key="1">
    <citation type="journal article" date="2013" name="Proc. Natl. Acad. Sci. U.S.A.">
        <title>Genome structure and metabolic features in the red seaweed Chondrus crispus shed light on evolution of the Archaeplastida.</title>
        <authorList>
            <person name="Collen J."/>
            <person name="Porcel B."/>
            <person name="Carre W."/>
            <person name="Ball S.G."/>
            <person name="Chaparro C."/>
            <person name="Tonon T."/>
            <person name="Barbeyron T."/>
            <person name="Michel G."/>
            <person name="Noel B."/>
            <person name="Valentin K."/>
            <person name="Elias M."/>
            <person name="Artiguenave F."/>
            <person name="Arun A."/>
            <person name="Aury J.M."/>
            <person name="Barbosa-Neto J.F."/>
            <person name="Bothwell J.H."/>
            <person name="Bouget F.Y."/>
            <person name="Brillet L."/>
            <person name="Cabello-Hurtado F."/>
            <person name="Capella-Gutierrez S."/>
            <person name="Charrier B."/>
            <person name="Cladiere L."/>
            <person name="Cock J.M."/>
            <person name="Coelho S.M."/>
            <person name="Colleoni C."/>
            <person name="Czjzek M."/>
            <person name="Da Silva C."/>
            <person name="Delage L."/>
            <person name="Denoeud F."/>
            <person name="Deschamps P."/>
            <person name="Dittami S.M."/>
            <person name="Gabaldon T."/>
            <person name="Gachon C.M."/>
            <person name="Groisillier A."/>
            <person name="Herve C."/>
            <person name="Jabbari K."/>
            <person name="Katinka M."/>
            <person name="Kloareg B."/>
            <person name="Kowalczyk N."/>
            <person name="Labadie K."/>
            <person name="Leblanc C."/>
            <person name="Lopez P.J."/>
            <person name="McLachlan D.H."/>
            <person name="Meslet-Cladiere L."/>
            <person name="Moustafa A."/>
            <person name="Nehr Z."/>
            <person name="Nyvall Collen P."/>
            <person name="Panaud O."/>
            <person name="Partensky F."/>
            <person name="Poulain J."/>
            <person name="Rensing S.A."/>
            <person name="Rousvoal S."/>
            <person name="Samson G."/>
            <person name="Symeonidi A."/>
            <person name="Weissenbach J."/>
            <person name="Zambounis A."/>
            <person name="Wincker P."/>
            <person name="Boyen C."/>
        </authorList>
    </citation>
    <scope>NUCLEOTIDE SEQUENCE [LARGE SCALE GENOMIC DNA]</scope>
    <source>
        <strain evidence="3">cv. Stackhouse</strain>
    </source>
</reference>
<sequence>MTGSKNTKASAAGKKQQEKKRAQPGDFERQVEQIRTDIKTVRSNLAEAQKALDMSSEAPQIDFDVDMKPDDNPGFDGGFFQQGPYQG</sequence>
<evidence type="ECO:0000313" key="3">
    <source>
        <dbReference type="Proteomes" id="UP000012073"/>
    </source>
</evidence>